<evidence type="ECO:0000256" key="1">
    <source>
        <dbReference type="SAM" id="MobiDB-lite"/>
    </source>
</evidence>
<evidence type="ECO:0000313" key="2">
    <source>
        <dbReference type="EMBL" id="RYJ40871.1"/>
    </source>
</evidence>
<dbReference type="AlphaFoldDB" id="A0A444W4S0"/>
<name>A0A444W4S0_9FLAO</name>
<feature type="region of interest" description="Disordered" evidence="1">
    <location>
        <begin position="48"/>
        <end position="88"/>
    </location>
</feature>
<accession>A0A444W4S0</accession>
<sequence length="88" mass="10229">MDTKNEQNDLFQEGIDRTQESNWDPILGYHMYFPHEESIDGDLQERNDAVQKPNTGDWGDDSDYEELRHKKSSDMNISTFGNEGTKTD</sequence>
<proteinExistence type="predicted"/>
<feature type="compositionally biased region" description="Polar residues" evidence="1">
    <location>
        <begin position="74"/>
        <end position="88"/>
    </location>
</feature>
<protein>
    <submittedName>
        <fullName evidence="2">Uncharacterized protein</fullName>
    </submittedName>
</protein>
<dbReference type="RefSeq" id="WP_129745466.1">
    <property type="nucleotide sequence ID" value="NZ_JUIV01000001.1"/>
</dbReference>
<comment type="caution">
    <text evidence="2">The sequence shown here is derived from an EMBL/GenBank/DDBJ whole genome shotgun (WGS) entry which is preliminary data.</text>
</comment>
<dbReference type="Proteomes" id="UP000290433">
    <property type="component" value="Unassembled WGS sequence"/>
</dbReference>
<gene>
    <name evidence="2" type="ORF">NU08_0308</name>
</gene>
<dbReference type="EMBL" id="JUIV01000001">
    <property type="protein sequence ID" value="RYJ40871.1"/>
    <property type="molecule type" value="Genomic_DNA"/>
</dbReference>
<organism evidence="2 3">
    <name type="scientific">Flavobacterium anhuiense</name>
    <dbReference type="NCBI Taxonomy" id="459526"/>
    <lineage>
        <taxon>Bacteria</taxon>
        <taxon>Pseudomonadati</taxon>
        <taxon>Bacteroidota</taxon>
        <taxon>Flavobacteriia</taxon>
        <taxon>Flavobacteriales</taxon>
        <taxon>Flavobacteriaceae</taxon>
        <taxon>Flavobacterium</taxon>
    </lineage>
</organism>
<evidence type="ECO:0000313" key="3">
    <source>
        <dbReference type="Proteomes" id="UP000290433"/>
    </source>
</evidence>
<reference evidence="2 3" key="1">
    <citation type="submission" date="2014-12" db="EMBL/GenBank/DDBJ databases">
        <title>Genome sequence of Flavobacterium anhuiense RCM74.</title>
        <authorList>
            <person name="Kim J.F."/>
            <person name="Song J.Y."/>
            <person name="Kwak M.-J."/>
            <person name="Lee S.-W."/>
        </authorList>
    </citation>
    <scope>NUCLEOTIDE SEQUENCE [LARGE SCALE GENOMIC DNA]</scope>
    <source>
        <strain evidence="2 3">RCM74</strain>
    </source>
</reference>
<dbReference type="OrthoDB" id="1365220at2"/>